<evidence type="ECO:0000313" key="7">
    <source>
        <dbReference type="EMBL" id="SNB66605.1"/>
    </source>
</evidence>
<feature type="transmembrane region" description="Helical" evidence="6">
    <location>
        <begin position="81"/>
        <end position="101"/>
    </location>
</feature>
<keyword evidence="3 6" id="KW-0812">Transmembrane</keyword>
<dbReference type="GO" id="GO:0005886">
    <property type="term" value="C:plasma membrane"/>
    <property type="evidence" value="ECO:0007669"/>
    <property type="project" value="UniProtKB-SubCell"/>
</dbReference>
<dbReference type="Pfam" id="PF03626">
    <property type="entry name" value="COX4_pro"/>
    <property type="match status" value="1"/>
</dbReference>
<name>A0A212R3N5_9CHLR</name>
<evidence type="ECO:0000256" key="4">
    <source>
        <dbReference type="ARBA" id="ARBA00022989"/>
    </source>
</evidence>
<dbReference type="EMBL" id="FYEK01000028">
    <property type="protein sequence ID" value="SNB66605.1"/>
    <property type="molecule type" value="Genomic_DNA"/>
</dbReference>
<evidence type="ECO:0000256" key="3">
    <source>
        <dbReference type="ARBA" id="ARBA00022692"/>
    </source>
</evidence>
<organism evidence="7 8">
    <name type="scientific">Thermoflexus hugenholtzii JAD2</name>
    <dbReference type="NCBI Taxonomy" id="877466"/>
    <lineage>
        <taxon>Bacteria</taxon>
        <taxon>Bacillati</taxon>
        <taxon>Chloroflexota</taxon>
        <taxon>Thermoflexia</taxon>
        <taxon>Thermoflexales</taxon>
        <taxon>Thermoflexaceae</taxon>
        <taxon>Thermoflexus</taxon>
    </lineage>
</organism>
<comment type="subcellular location">
    <subcellularLocation>
        <location evidence="1">Cell membrane</location>
        <topology evidence="1">Multi-pass membrane protein</topology>
    </subcellularLocation>
</comment>
<dbReference type="AlphaFoldDB" id="A0A212R3N5"/>
<proteinExistence type="predicted"/>
<feature type="transmembrane region" description="Helical" evidence="6">
    <location>
        <begin position="25"/>
        <end position="44"/>
    </location>
</feature>
<dbReference type="InParanoid" id="A0A212R3N5"/>
<keyword evidence="4 6" id="KW-1133">Transmembrane helix</keyword>
<reference evidence="8" key="1">
    <citation type="submission" date="2017-06" db="EMBL/GenBank/DDBJ databases">
        <authorList>
            <person name="Varghese N."/>
            <person name="Submissions S."/>
        </authorList>
    </citation>
    <scope>NUCLEOTIDE SEQUENCE [LARGE SCALE GENOMIC DNA]</scope>
    <source>
        <strain evidence="8">JAD2</strain>
    </source>
</reference>
<dbReference type="RefSeq" id="WP_159461659.1">
    <property type="nucleotide sequence ID" value="NZ_FYEK01000028.1"/>
</dbReference>
<keyword evidence="8" id="KW-1185">Reference proteome</keyword>
<dbReference type="OrthoDB" id="166901at2"/>
<evidence type="ECO:0000256" key="6">
    <source>
        <dbReference type="SAM" id="Phobius"/>
    </source>
</evidence>
<feature type="transmembrane region" description="Helical" evidence="6">
    <location>
        <begin position="50"/>
        <end position="69"/>
    </location>
</feature>
<keyword evidence="2" id="KW-1003">Cell membrane</keyword>
<keyword evidence="5 6" id="KW-0472">Membrane</keyword>
<evidence type="ECO:0000256" key="5">
    <source>
        <dbReference type="ARBA" id="ARBA00023136"/>
    </source>
</evidence>
<evidence type="ECO:0000256" key="1">
    <source>
        <dbReference type="ARBA" id="ARBA00004651"/>
    </source>
</evidence>
<gene>
    <name evidence="7" type="ORF">SAMN02746019_00001590</name>
</gene>
<evidence type="ECO:0000313" key="8">
    <source>
        <dbReference type="Proteomes" id="UP000197025"/>
    </source>
</evidence>
<accession>A0A212R3N5</accession>
<evidence type="ECO:0000256" key="2">
    <source>
        <dbReference type="ARBA" id="ARBA00022475"/>
    </source>
</evidence>
<sequence length="105" mass="11675">MGGTSVSTDRQEGTLGAKAHRHPNYVLVGIVLIVLTILEVSVIGLPVPQLPFLLGFAIAKALLILMYFMHLKFDSRLYAVLFAYPWPLALLLVGMLIWVYFGFRA</sequence>
<dbReference type="Proteomes" id="UP000197025">
    <property type="component" value="Unassembled WGS sequence"/>
</dbReference>
<protein>
    <submittedName>
        <fullName evidence="7">Cytochrome c oxidase subunit 4</fullName>
    </submittedName>
</protein>
<dbReference type="InterPro" id="IPR005171">
    <property type="entry name" value="Cyt_c_oxidase_su4_prok"/>
</dbReference>